<dbReference type="Pfam" id="PF03886">
    <property type="entry name" value="ABC_trans_aux"/>
    <property type="match status" value="1"/>
</dbReference>
<organism evidence="3 4">
    <name type="scientific">Pseudomonas oryzihabitans</name>
    <dbReference type="NCBI Taxonomy" id="47885"/>
    <lineage>
        <taxon>Bacteria</taxon>
        <taxon>Pseudomonadati</taxon>
        <taxon>Pseudomonadota</taxon>
        <taxon>Gammaproteobacteria</taxon>
        <taxon>Pseudomonadales</taxon>
        <taxon>Pseudomonadaceae</taxon>
        <taxon>Pseudomonas</taxon>
    </lineage>
</organism>
<accession>A0A178L5J8</accession>
<evidence type="ECO:0000313" key="4">
    <source>
        <dbReference type="Proteomes" id="UP000078356"/>
    </source>
</evidence>
<name>A0A178L5J8_9PSED</name>
<dbReference type="Proteomes" id="UP000078356">
    <property type="component" value="Unassembled WGS sequence"/>
</dbReference>
<protein>
    <recommendedName>
        <fullName evidence="2">ABC-type transport auxiliary lipoprotein component domain-containing protein</fullName>
    </recommendedName>
</protein>
<comment type="caution">
    <text evidence="3">The sequence shown here is derived from an EMBL/GenBank/DDBJ whole genome shotgun (WGS) entry which is preliminary data.</text>
</comment>
<dbReference type="Gene3D" id="3.40.50.10610">
    <property type="entry name" value="ABC-type transport auxiliary lipoprotein component"/>
    <property type="match status" value="1"/>
</dbReference>
<gene>
    <name evidence="3" type="ORF">A4V15_24250</name>
</gene>
<dbReference type="AlphaFoldDB" id="A0A178L5J8"/>
<dbReference type="InterPro" id="IPR005586">
    <property type="entry name" value="ABC_trans_aux"/>
</dbReference>
<dbReference type="PROSITE" id="PS51257">
    <property type="entry name" value="PROKAR_LIPOPROTEIN"/>
    <property type="match status" value="1"/>
</dbReference>
<feature type="signal peptide" evidence="1">
    <location>
        <begin position="1"/>
        <end position="20"/>
    </location>
</feature>
<evidence type="ECO:0000256" key="1">
    <source>
        <dbReference type="SAM" id="SignalP"/>
    </source>
</evidence>
<dbReference type="SUPFAM" id="SSF159594">
    <property type="entry name" value="XCC0632-like"/>
    <property type="match status" value="1"/>
</dbReference>
<feature type="domain" description="ABC-type transport auxiliary lipoprotein component" evidence="2">
    <location>
        <begin position="26"/>
        <end position="181"/>
    </location>
</feature>
<dbReference type="EMBL" id="LWCR01000060">
    <property type="protein sequence ID" value="OAN24183.1"/>
    <property type="molecule type" value="Genomic_DNA"/>
</dbReference>
<evidence type="ECO:0000259" key="2">
    <source>
        <dbReference type="Pfam" id="PF03886"/>
    </source>
</evidence>
<feature type="chain" id="PRO_5008090798" description="ABC-type transport auxiliary lipoprotein component domain-containing protein" evidence="1">
    <location>
        <begin position="21"/>
        <end position="201"/>
    </location>
</feature>
<proteinExistence type="predicted"/>
<sequence>MKRLTCLALPLLLAACSSKAPLNYHTLTSAAEPAAKARTAGFRFALQGVSVPPQVDQPQLVVRQGDGIALLENERWIAPLADEVRSALSADLSRDLGTLDLGDAPRGSGAPVLRIKVDLQRFDSQPGRGVQQDALWTLRLAEPGGERVLTCGSRISQPAGASYAEVVAAHRQALATLARRIEPVARAFVNESVTKCPVGEP</sequence>
<dbReference type="RefSeq" id="WP_064309228.1">
    <property type="nucleotide sequence ID" value="NZ_LWCR01000060.1"/>
</dbReference>
<keyword evidence="1" id="KW-0732">Signal</keyword>
<evidence type="ECO:0000313" key="3">
    <source>
        <dbReference type="EMBL" id="OAN24183.1"/>
    </source>
</evidence>
<reference evidence="3 4" key="1">
    <citation type="submission" date="2016-04" db="EMBL/GenBank/DDBJ databases">
        <title>Draft Genome Sequences of Staphylococcus capitis Strain H36, S. capitis Strain H65, S. cohnii Strain H62, S. hominis Strain H69, Mycobacterium iranicum Strain H39, Plantibacter sp. Strain H53, Pseudomonas oryzihabitans Strain H72, and Microbacterium sp. Strain H83, isolated from residential settings.</title>
        <authorList>
            <person name="Lymperopoulou D."/>
            <person name="Adams R.I."/>
            <person name="Lindow S."/>
            <person name="Coil D.A."/>
            <person name="Jospin G."/>
            <person name="Eisen J.A."/>
        </authorList>
    </citation>
    <scope>NUCLEOTIDE SEQUENCE [LARGE SCALE GENOMIC DNA]</scope>
    <source>
        <strain evidence="3 4">H72</strain>
    </source>
</reference>
<dbReference type="OrthoDB" id="5949767at2"/>